<dbReference type="InterPro" id="IPR026832">
    <property type="entry name" value="Asteroid"/>
</dbReference>
<evidence type="ECO:0000256" key="1">
    <source>
        <dbReference type="ARBA" id="ARBA00007398"/>
    </source>
</evidence>
<sequence length="642" mass="73163">MGVRGLKTFLKINKNLLTTAVNLSQTSLVIDAYILLWLNENDQSRTNGDLVLYGQYIREFFEQLELCQIKPVLVFGEPINNDAAPANEPVPPTPPTSASNSSHFSGRDRSDELMEPTEIYKKSIRASTLKLIFKNVANEVGVKSIHAPYNRIAQVANELNCPVLSNDADFFIYDLKQGFIWIDLFEYKKPVPGSNPNEPHSIKCSIFTHARLARALPGINRETMAVLGILLDNERIDTFARVMQTIRTKSRGQEPFLAYSFQQRQIAFLLNWMKGKSLQQCIDYILGMVRQADMAQLEQFVEFCRRKYNSVDQAPSADAFGRRLEQIYPNDNRVEPRLVELGQTPVQFLRKLFEQNELNSVGHDIIFRSTNEADHIKPSSSSKYIESRPYSLALVLLRRSVSDRRAFNFCDRVHNEPTTAEQLDHLENFGPLDHLDCYSMITMAPELKKKMLLACFHSDQDKLSLMTDTVARVLAGPYVQEAALCFMLVNYIAVETEQSTRPEFLDALMMTIFYYAAGSGYINKANLPNEAAVDAMRLTLEPHSRFDNGIGYDNSDKAGDRLIARFMKQLQCAYRTYCLINPLLDHAFYSPRMERFLNSTLVFRLTKLFHLRELTIPNLCADLTTLIDVCDSLQAQVQCTKA</sequence>
<dbReference type="SUPFAM" id="SSF88723">
    <property type="entry name" value="PIN domain-like"/>
    <property type="match status" value="1"/>
</dbReference>
<dbReference type="PANTHER" id="PTHR15665">
    <property type="entry name" value="ASTEROID PROTEIN"/>
    <property type="match status" value="1"/>
</dbReference>
<evidence type="ECO:0000256" key="2">
    <source>
        <dbReference type="SAM" id="MobiDB-lite"/>
    </source>
</evidence>
<comment type="similarity">
    <text evidence="1">Belongs to the asteroid family.</text>
</comment>
<protein>
    <submittedName>
        <fullName evidence="3">Protein asteroid 1</fullName>
    </submittedName>
</protein>
<evidence type="ECO:0000313" key="3">
    <source>
        <dbReference type="EMBL" id="MDE49483.1"/>
    </source>
</evidence>
<accession>A0A6G1SHT9</accession>
<dbReference type="PANTHER" id="PTHR15665:SF1">
    <property type="entry name" value="PROTEIN ASTEROID HOMOLOG 1"/>
    <property type="match status" value="1"/>
</dbReference>
<dbReference type="AlphaFoldDB" id="A0A6G1SHT9"/>
<proteinExistence type="inferred from homology"/>
<dbReference type="InterPro" id="IPR029060">
    <property type="entry name" value="PIN-like_dom_sf"/>
</dbReference>
<dbReference type="EMBL" id="GGYP01004712">
    <property type="protein sequence ID" value="MDE49483.1"/>
    <property type="molecule type" value="Transcribed_RNA"/>
</dbReference>
<organism evidence="3">
    <name type="scientific">Aceria tosichella</name>
    <name type="common">wheat curl mite</name>
    <dbReference type="NCBI Taxonomy" id="561515"/>
    <lineage>
        <taxon>Eukaryota</taxon>
        <taxon>Metazoa</taxon>
        <taxon>Ecdysozoa</taxon>
        <taxon>Arthropoda</taxon>
        <taxon>Chelicerata</taxon>
        <taxon>Arachnida</taxon>
        <taxon>Acari</taxon>
        <taxon>Acariformes</taxon>
        <taxon>Trombidiformes</taxon>
        <taxon>Prostigmata</taxon>
        <taxon>Eupodina</taxon>
        <taxon>Eriophyoidea</taxon>
        <taxon>Eriophyidae</taxon>
        <taxon>Eriophyinae</taxon>
        <taxon>Aceriini</taxon>
        <taxon>Aceria</taxon>
    </lineage>
</organism>
<feature type="region of interest" description="Disordered" evidence="2">
    <location>
        <begin position="84"/>
        <end position="112"/>
    </location>
</feature>
<name>A0A6G1SHT9_9ACAR</name>
<gene>
    <name evidence="3" type="primary">ASTE1_7</name>
    <name evidence="3" type="ORF">g.12970</name>
</gene>
<reference evidence="3" key="1">
    <citation type="submission" date="2018-10" db="EMBL/GenBank/DDBJ databases">
        <title>Transcriptome assembly of Aceria tosichella (Wheat curl mite) Type 2.</title>
        <authorList>
            <person name="Scully E.D."/>
            <person name="Geib S.M."/>
            <person name="Palmer N.A."/>
            <person name="Gupta A.K."/>
            <person name="Sarath G."/>
            <person name="Tatineni S."/>
        </authorList>
    </citation>
    <scope>NUCLEOTIDE SEQUENCE</scope>
    <source>
        <strain evidence="3">LincolnNE</strain>
    </source>
</reference>
<dbReference type="Gene3D" id="3.40.50.1010">
    <property type="entry name" value="5'-nuclease"/>
    <property type="match status" value="1"/>
</dbReference>